<comment type="caution">
    <text evidence="1">The sequence shown here is derived from an EMBL/GenBank/DDBJ whole genome shotgun (WGS) entry which is preliminary data.</text>
</comment>
<protein>
    <submittedName>
        <fullName evidence="1">Uncharacterized protein</fullName>
    </submittedName>
</protein>
<proteinExistence type="predicted"/>
<evidence type="ECO:0000313" key="2">
    <source>
        <dbReference type="Proteomes" id="UP000408523"/>
    </source>
</evidence>
<name>A0A663A010_PHOVU</name>
<evidence type="ECO:0000313" key="1">
    <source>
        <dbReference type="EMBL" id="TSE48842.1"/>
    </source>
</evidence>
<organism evidence="1 2">
    <name type="scientific">Phocaeicola vulgatus</name>
    <name type="common">Bacteroides vulgatus</name>
    <dbReference type="NCBI Taxonomy" id="821"/>
    <lineage>
        <taxon>Bacteria</taxon>
        <taxon>Pseudomonadati</taxon>
        <taxon>Bacteroidota</taxon>
        <taxon>Bacteroidia</taxon>
        <taxon>Bacteroidales</taxon>
        <taxon>Bacteroidaceae</taxon>
        <taxon>Phocaeicola</taxon>
    </lineage>
</organism>
<sequence>MWRENIAGSKLLNDDSPIVRYEEGGVWVYGSPWSGKTPCYKAERYPLAGCVRLSQAPYNKIRRLNTLQAYAALHPSAPPAFAYEEELYCGVCSLLEKMVSSIPVYHLECLPDAEAVKLVCRTLYGDGYEADSE</sequence>
<dbReference type="Proteomes" id="UP000408523">
    <property type="component" value="Unassembled WGS sequence"/>
</dbReference>
<dbReference type="AlphaFoldDB" id="A0A663A010"/>
<reference evidence="1 2" key="1">
    <citation type="journal article" date="2019" name="Nat. Commun.">
        <title>Gram positive-like bacteriocins with broad spectrum anti-Bacteroidales activity encoded on mobile elements of the human gut microbiota.</title>
        <authorList>
            <person name="Bechon N."/>
            <person name="Coyne M.J.Jr."/>
            <person name="Laclare-Mceneany V."/>
            <person name="Chatzidaki-Livanis M."/>
            <person name="Ghigo J.-M."/>
            <person name="Comstock L.E."/>
        </authorList>
    </citation>
    <scope>NUCLEOTIDE SEQUENCE [LARGE SCALE GENOMIC DNA]</scope>
    <source>
        <strain evidence="1 2">CL01T12C17</strain>
    </source>
</reference>
<dbReference type="EMBL" id="RWHZ01000021">
    <property type="protein sequence ID" value="TSE48842.1"/>
    <property type="molecule type" value="Genomic_DNA"/>
</dbReference>
<gene>
    <name evidence="1" type="ORF">EH214_01882</name>
</gene>
<accession>A0A663A010</accession>